<keyword evidence="7 8" id="KW-0067">ATP-binding</keyword>
<comment type="function">
    <text evidence="8">Catalyzes the transfer of a phosphate group to glutamate to form L-glutamate 5-phosphate.</text>
</comment>
<dbReference type="RefSeq" id="WP_230753362.1">
    <property type="nucleotide sequence ID" value="NZ_JAINWA010000001.1"/>
</dbReference>
<dbReference type="InterPro" id="IPR019797">
    <property type="entry name" value="Glutamate_5-kinase_CS"/>
</dbReference>
<dbReference type="EC" id="2.7.2.11" evidence="8"/>
<evidence type="ECO:0000256" key="3">
    <source>
        <dbReference type="ARBA" id="ARBA00022650"/>
    </source>
</evidence>
<proteinExistence type="inferred from homology"/>
<evidence type="ECO:0000256" key="7">
    <source>
        <dbReference type="ARBA" id="ARBA00022840"/>
    </source>
</evidence>
<feature type="binding site" evidence="8">
    <location>
        <position position="154"/>
    </location>
    <ligand>
        <name>substrate</name>
    </ligand>
</feature>
<evidence type="ECO:0000256" key="5">
    <source>
        <dbReference type="ARBA" id="ARBA00022741"/>
    </source>
</evidence>
<dbReference type="InterPro" id="IPR001048">
    <property type="entry name" value="Asp/Glu/Uridylate_kinase"/>
</dbReference>
<keyword evidence="6 8" id="KW-0418">Kinase</keyword>
<evidence type="ECO:0000256" key="1">
    <source>
        <dbReference type="ARBA" id="ARBA00022490"/>
    </source>
</evidence>
<keyword evidence="11" id="KW-1185">Reference proteome</keyword>
<dbReference type="InterPro" id="IPR036393">
    <property type="entry name" value="AceGlu_kinase-like_sf"/>
</dbReference>
<feature type="binding site" evidence="8">
    <location>
        <position position="55"/>
    </location>
    <ligand>
        <name>substrate</name>
    </ligand>
</feature>
<gene>
    <name evidence="8 10" type="primary">proB</name>
    <name evidence="10" type="ORF">K7J14_03935</name>
</gene>
<dbReference type="InterPro" id="IPR001057">
    <property type="entry name" value="Glu/AcGlu_kinase"/>
</dbReference>
<dbReference type="GO" id="GO:0005829">
    <property type="term" value="C:cytosol"/>
    <property type="evidence" value="ECO:0007669"/>
    <property type="project" value="TreeGrafter"/>
</dbReference>
<dbReference type="Gene3D" id="3.40.1160.10">
    <property type="entry name" value="Acetylglutamate kinase-like"/>
    <property type="match status" value="1"/>
</dbReference>
<comment type="catalytic activity">
    <reaction evidence="8">
        <text>L-glutamate + ATP = L-glutamyl 5-phosphate + ADP</text>
        <dbReference type="Rhea" id="RHEA:14877"/>
        <dbReference type="ChEBI" id="CHEBI:29985"/>
        <dbReference type="ChEBI" id="CHEBI:30616"/>
        <dbReference type="ChEBI" id="CHEBI:58274"/>
        <dbReference type="ChEBI" id="CHEBI:456216"/>
        <dbReference type="EC" id="2.7.2.11"/>
    </reaction>
</comment>
<evidence type="ECO:0000256" key="4">
    <source>
        <dbReference type="ARBA" id="ARBA00022679"/>
    </source>
</evidence>
<dbReference type="GO" id="GO:0055129">
    <property type="term" value="P:L-proline biosynthetic process"/>
    <property type="evidence" value="ECO:0007669"/>
    <property type="project" value="UniProtKB-UniRule"/>
</dbReference>
<comment type="pathway">
    <text evidence="8">Amino-acid biosynthesis; L-proline biosynthesis; L-glutamate 5-semialdehyde from L-glutamate: step 1/2.</text>
</comment>
<feature type="binding site" evidence="8">
    <location>
        <begin position="174"/>
        <end position="175"/>
    </location>
    <ligand>
        <name>ATP</name>
        <dbReference type="ChEBI" id="CHEBI:30616"/>
    </ligand>
</feature>
<feature type="binding site" evidence="8">
    <location>
        <begin position="216"/>
        <end position="222"/>
    </location>
    <ligand>
        <name>ATP</name>
        <dbReference type="ChEBI" id="CHEBI:30616"/>
    </ligand>
</feature>
<evidence type="ECO:0000313" key="11">
    <source>
        <dbReference type="Proteomes" id="UP001198163"/>
    </source>
</evidence>
<dbReference type="PRINTS" id="PR00474">
    <property type="entry name" value="GLU5KINASE"/>
</dbReference>
<dbReference type="GO" id="GO:0004349">
    <property type="term" value="F:glutamate 5-kinase activity"/>
    <property type="evidence" value="ECO:0007669"/>
    <property type="project" value="UniProtKB-UniRule"/>
</dbReference>
<dbReference type="PANTHER" id="PTHR43654">
    <property type="entry name" value="GLUTAMATE 5-KINASE"/>
    <property type="match status" value="1"/>
</dbReference>
<evidence type="ECO:0000256" key="8">
    <source>
        <dbReference type="HAMAP-Rule" id="MF_00456"/>
    </source>
</evidence>
<dbReference type="CDD" id="cd04242">
    <property type="entry name" value="AAK_G5K_ProB"/>
    <property type="match status" value="1"/>
</dbReference>
<comment type="subcellular location">
    <subcellularLocation>
        <location evidence="8">Cytoplasm</location>
    </subcellularLocation>
</comment>
<sequence length="265" mass="29048">MISQAIADARKIVIKIGSNTLAKADGTINPEFMADFASQCAELMKQGKQIVLVSSGAQVAGVSTLDRWARKKDIHYRQALCAIGQVELMDHWRNAFASRNIHIGQLLLTKEDFQDDHRTLNMRNTIFTLVDEGVVPIINENDSVSYEEIKIGDNDNLSALTAILWSADLLILFSDIDGVFEKNPKEFPDARLIERVPDITTLRNTITIGSTNGFGTGGIQTKLEAAEKVTAYGIPMLLANGGREQCLLSLADGKRAGTLFLAREA</sequence>
<evidence type="ECO:0000313" key="10">
    <source>
        <dbReference type="EMBL" id="MCD1653849.1"/>
    </source>
</evidence>
<dbReference type="AlphaFoldDB" id="A0AAE3JKD5"/>
<feature type="binding site" evidence="8">
    <location>
        <position position="15"/>
    </location>
    <ligand>
        <name>ATP</name>
        <dbReference type="ChEBI" id="CHEBI:30616"/>
    </ligand>
</feature>
<dbReference type="PIRSF" id="PIRSF000729">
    <property type="entry name" value="GK"/>
    <property type="match status" value="1"/>
</dbReference>
<dbReference type="InterPro" id="IPR041739">
    <property type="entry name" value="G5K_ProB"/>
</dbReference>
<dbReference type="PROSITE" id="PS00902">
    <property type="entry name" value="GLUTAMATE_5_KINASE"/>
    <property type="match status" value="1"/>
</dbReference>
<dbReference type="EMBL" id="JAINWA010000001">
    <property type="protein sequence ID" value="MCD1653849.1"/>
    <property type="molecule type" value="Genomic_DNA"/>
</dbReference>
<dbReference type="FunFam" id="3.40.1160.10:FF:000018">
    <property type="entry name" value="Glutamate 5-kinase"/>
    <property type="match status" value="1"/>
</dbReference>
<comment type="similarity">
    <text evidence="8">Belongs to the glutamate 5-kinase family.</text>
</comment>
<dbReference type="InterPro" id="IPR005715">
    <property type="entry name" value="Glu_5kinase/COase_Synthase"/>
</dbReference>
<dbReference type="GO" id="GO:0005524">
    <property type="term" value="F:ATP binding"/>
    <property type="evidence" value="ECO:0007669"/>
    <property type="project" value="UniProtKB-KW"/>
</dbReference>
<feature type="binding site" evidence="8">
    <location>
        <position position="142"/>
    </location>
    <ligand>
        <name>substrate</name>
    </ligand>
</feature>
<keyword evidence="5 8" id="KW-0547">Nucleotide-binding</keyword>
<keyword evidence="3 8" id="KW-0641">Proline biosynthesis</keyword>
<dbReference type="InterPro" id="IPR011529">
    <property type="entry name" value="Glu_5kinase"/>
</dbReference>
<comment type="caution">
    <text evidence="10">The sequence shown here is derived from an EMBL/GenBank/DDBJ whole genome shotgun (WGS) entry which is preliminary data.</text>
</comment>
<evidence type="ECO:0000256" key="6">
    <source>
        <dbReference type="ARBA" id="ARBA00022777"/>
    </source>
</evidence>
<evidence type="ECO:0000259" key="9">
    <source>
        <dbReference type="Pfam" id="PF00696"/>
    </source>
</evidence>
<dbReference type="Pfam" id="PF00696">
    <property type="entry name" value="AA_kinase"/>
    <property type="match status" value="1"/>
</dbReference>
<dbReference type="NCBIfam" id="TIGR01027">
    <property type="entry name" value="proB"/>
    <property type="match status" value="1"/>
</dbReference>
<keyword evidence="1 8" id="KW-0963">Cytoplasm</keyword>
<feature type="domain" description="Aspartate/glutamate/uridylate kinase" evidence="9">
    <location>
        <begin position="11"/>
        <end position="240"/>
    </location>
</feature>
<organism evidence="10 11">
    <name type="scientific">Teretinema zuelzerae</name>
    <dbReference type="NCBI Taxonomy" id="156"/>
    <lineage>
        <taxon>Bacteria</taxon>
        <taxon>Pseudomonadati</taxon>
        <taxon>Spirochaetota</taxon>
        <taxon>Spirochaetia</taxon>
        <taxon>Spirochaetales</taxon>
        <taxon>Treponemataceae</taxon>
        <taxon>Teretinema</taxon>
    </lineage>
</organism>
<dbReference type="PANTHER" id="PTHR43654:SF1">
    <property type="entry name" value="ISOPENTENYL PHOSPHATE KINASE"/>
    <property type="match status" value="1"/>
</dbReference>
<protein>
    <recommendedName>
        <fullName evidence="8">Glutamate 5-kinase</fullName>
        <ecNumber evidence="8">2.7.2.11</ecNumber>
    </recommendedName>
    <alternativeName>
        <fullName evidence="8">Gamma-glutamyl kinase</fullName>
        <shortName evidence="8">GK</shortName>
    </alternativeName>
</protein>
<dbReference type="Proteomes" id="UP001198163">
    <property type="component" value="Unassembled WGS sequence"/>
</dbReference>
<keyword evidence="2 8" id="KW-0028">Amino-acid biosynthesis</keyword>
<dbReference type="HAMAP" id="MF_00456">
    <property type="entry name" value="ProB"/>
    <property type="match status" value="1"/>
</dbReference>
<accession>A0AAE3JKD5</accession>
<keyword evidence="4 8" id="KW-0808">Transferase</keyword>
<name>A0AAE3JKD5_9SPIR</name>
<reference evidence="10" key="1">
    <citation type="submission" date="2021-08" db="EMBL/GenBank/DDBJ databases">
        <title>Comparative analyses of Brucepasteria parasyntrophica and Teretinema zuelzerae.</title>
        <authorList>
            <person name="Song Y."/>
            <person name="Brune A."/>
        </authorList>
    </citation>
    <scope>NUCLEOTIDE SEQUENCE</scope>
    <source>
        <strain evidence="10">DSM 1903</strain>
    </source>
</reference>
<evidence type="ECO:0000256" key="2">
    <source>
        <dbReference type="ARBA" id="ARBA00022605"/>
    </source>
</evidence>
<dbReference type="SUPFAM" id="SSF53633">
    <property type="entry name" value="Carbamate kinase-like"/>
    <property type="match status" value="1"/>
</dbReference>